<accession>A0A437MEY5</accession>
<reference evidence="1 2" key="1">
    <citation type="submission" date="2019-01" db="EMBL/GenBank/DDBJ databases">
        <authorList>
            <person name="Chen W.-M."/>
        </authorList>
    </citation>
    <scope>NUCLEOTIDE SEQUENCE [LARGE SCALE GENOMIC DNA]</scope>
    <source>
        <strain evidence="1 2">CCP-6</strain>
    </source>
</reference>
<evidence type="ECO:0008006" key="3">
    <source>
        <dbReference type="Google" id="ProtNLM"/>
    </source>
</evidence>
<keyword evidence="2" id="KW-1185">Reference proteome</keyword>
<dbReference type="RefSeq" id="WP_127788130.1">
    <property type="nucleotide sequence ID" value="NZ_SACL01000004.1"/>
</dbReference>
<comment type="caution">
    <text evidence="1">The sequence shown here is derived from an EMBL/GenBank/DDBJ whole genome shotgun (WGS) entry which is preliminary data.</text>
</comment>
<dbReference type="EMBL" id="SACL01000004">
    <property type="protein sequence ID" value="RVT96197.1"/>
    <property type="molecule type" value="Genomic_DNA"/>
</dbReference>
<evidence type="ECO:0000313" key="1">
    <source>
        <dbReference type="EMBL" id="RVT96197.1"/>
    </source>
</evidence>
<dbReference type="AlphaFoldDB" id="A0A437MEY5"/>
<proteinExistence type="predicted"/>
<gene>
    <name evidence="1" type="ORF">EOD42_13855</name>
</gene>
<protein>
    <recommendedName>
        <fullName evidence="3">MarR family transcriptional regulator</fullName>
    </recommendedName>
</protein>
<sequence>MAGNKLTPSRLLKELGSGAQTWVLAKRLDARTADVRKAMVQLEKAGKVGRKADWNACNSIFWVPASAVQPKAVAP</sequence>
<evidence type="ECO:0000313" key="2">
    <source>
        <dbReference type="Proteomes" id="UP000282957"/>
    </source>
</evidence>
<name>A0A437MEY5_9PROT</name>
<organism evidence="1 2">
    <name type="scientific">Rhodovarius crocodyli</name>
    <dbReference type="NCBI Taxonomy" id="1979269"/>
    <lineage>
        <taxon>Bacteria</taxon>
        <taxon>Pseudomonadati</taxon>
        <taxon>Pseudomonadota</taxon>
        <taxon>Alphaproteobacteria</taxon>
        <taxon>Acetobacterales</taxon>
        <taxon>Roseomonadaceae</taxon>
        <taxon>Rhodovarius</taxon>
    </lineage>
</organism>
<dbReference type="Proteomes" id="UP000282957">
    <property type="component" value="Unassembled WGS sequence"/>
</dbReference>